<dbReference type="Proteomes" id="UP000008363">
    <property type="component" value="Unassembled WGS sequence"/>
</dbReference>
<dbReference type="OrthoDB" id="5242615at2"/>
<dbReference type="GO" id="GO:0045892">
    <property type="term" value="P:negative regulation of DNA-templated transcription"/>
    <property type="evidence" value="ECO:0007669"/>
    <property type="project" value="TreeGrafter"/>
</dbReference>
<proteinExistence type="predicted"/>
<dbReference type="AlphaFoldDB" id="K6WI78"/>
<keyword evidence="7" id="KW-1185">Reference proteome</keyword>
<dbReference type="eggNOG" id="COG1414">
    <property type="taxonomic scope" value="Bacteria"/>
</dbReference>
<dbReference type="InterPro" id="IPR029016">
    <property type="entry name" value="GAF-like_dom_sf"/>
</dbReference>
<dbReference type="GO" id="GO:0003677">
    <property type="term" value="F:DNA binding"/>
    <property type="evidence" value="ECO:0007669"/>
    <property type="project" value="UniProtKB-KW"/>
</dbReference>
<dbReference type="SMART" id="SM00346">
    <property type="entry name" value="HTH_ICLR"/>
    <property type="match status" value="1"/>
</dbReference>
<dbReference type="InterPro" id="IPR036390">
    <property type="entry name" value="WH_DNA-bd_sf"/>
</dbReference>
<feature type="domain" description="IclR-ED" evidence="5">
    <location>
        <begin position="48"/>
        <end position="250"/>
    </location>
</feature>
<evidence type="ECO:0000256" key="1">
    <source>
        <dbReference type="ARBA" id="ARBA00023015"/>
    </source>
</evidence>
<keyword evidence="2" id="KW-0238">DNA-binding</keyword>
<dbReference type="SUPFAM" id="SSF46785">
    <property type="entry name" value="Winged helix' DNA-binding domain"/>
    <property type="match status" value="1"/>
</dbReference>
<evidence type="ECO:0000256" key="3">
    <source>
        <dbReference type="ARBA" id="ARBA00023163"/>
    </source>
</evidence>
<evidence type="ECO:0000256" key="2">
    <source>
        <dbReference type="ARBA" id="ARBA00023125"/>
    </source>
</evidence>
<dbReference type="InterPro" id="IPR050707">
    <property type="entry name" value="HTH_MetabolicPath_Reg"/>
</dbReference>
<dbReference type="PANTHER" id="PTHR30136:SF24">
    <property type="entry name" value="HTH-TYPE TRANSCRIPTIONAL REPRESSOR ALLR"/>
    <property type="match status" value="1"/>
</dbReference>
<evidence type="ECO:0000313" key="7">
    <source>
        <dbReference type="Proteomes" id="UP000008363"/>
    </source>
</evidence>
<dbReference type="GO" id="GO:0003700">
    <property type="term" value="F:DNA-binding transcription factor activity"/>
    <property type="evidence" value="ECO:0007669"/>
    <property type="project" value="TreeGrafter"/>
</dbReference>
<dbReference type="PANTHER" id="PTHR30136">
    <property type="entry name" value="HELIX-TURN-HELIX TRANSCRIPTIONAL REGULATOR, ICLR FAMILY"/>
    <property type="match status" value="1"/>
</dbReference>
<feature type="domain" description="HTH iclR-type" evidence="4">
    <location>
        <begin position="13"/>
        <end position="75"/>
    </location>
</feature>
<dbReference type="SUPFAM" id="SSF55781">
    <property type="entry name" value="GAF domain-like"/>
    <property type="match status" value="1"/>
</dbReference>
<dbReference type="PROSITE" id="PS51078">
    <property type="entry name" value="ICLR_ED"/>
    <property type="match status" value="1"/>
</dbReference>
<evidence type="ECO:0000313" key="6">
    <source>
        <dbReference type="EMBL" id="GAB91837.1"/>
    </source>
</evidence>
<accession>K6WI78</accession>
<dbReference type="EMBL" id="BAHC01000151">
    <property type="protein sequence ID" value="GAB91837.1"/>
    <property type="molecule type" value="Genomic_DNA"/>
</dbReference>
<dbReference type="InterPro" id="IPR005471">
    <property type="entry name" value="Tscrpt_reg_IclR_N"/>
</dbReference>
<dbReference type="RefSeq" id="WP_006335736.1">
    <property type="nucleotide sequence ID" value="NZ_BAHC01000151.1"/>
</dbReference>
<evidence type="ECO:0000259" key="5">
    <source>
        <dbReference type="PROSITE" id="PS51078"/>
    </source>
</evidence>
<dbReference type="Gene3D" id="3.30.450.40">
    <property type="match status" value="1"/>
</dbReference>
<organism evidence="6 7">
    <name type="scientific">Gordonia rhizosphera NBRC 16068</name>
    <dbReference type="NCBI Taxonomy" id="1108045"/>
    <lineage>
        <taxon>Bacteria</taxon>
        <taxon>Bacillati</taxon>
        <taxon>Actinomycetota</taxon>
        <taxon>Actinomycetes</taxon>
        <taxon>Mycobacteriales</taxon>
        <taxon>Gordoniaceae</taxon>
        <taxon>Gordonia</taxon>
    </lineage>
</organism>
<keyword evidence="3" id="KW-0804">Transcription</keyword>
<dbReference type="Gene3D" id="1.10.10.10">
    <property type="entry name" value="Winged helix-like DNA-binding domain superfamily/Winged helix DNA-binding domain"/>
    <property type="match status" value="1"/>
</dbReference>
<evidence type="ECO:0000259" key="4">
    <source>
        <dbReference type="PROSITE" id="PS51077"/>
    </source>
</evidence>
<reference evidence="6 7" key="1">
    <citation type="submission" date="2012-08" db="EMBL/GenBank/DDBJ databases">
        <title>Whole genome shotgun sequence of Gordonia rhizosphera NBRC 16068.</title>
        <authorList>
            <person name="Takarada H."/>
            <person name="Isaki S."/>
            <person name="Hosoyama A."/>
            <person name="Tsuchikane K."/>
            <person name="Katsumata H."/>
            <person name="Baba S."/>
            <person name="Ohji S."/>
            <person name="Yamazaki S."/>
            <person name="Fujita N."/>
        </authorList>
    </citation>
    <scope>NUCLEOTIDE SEQUENCE [LARGE SCALE GENOMIC DNA]</scope>
    <source>
        <strain evidence="6 7">NBRC 16068</strain>
    </source>
</reference>
<comment type="caution">
    <text evidence="6">The sequence shown here is derived from an EMBL/GenBank/DDBJ whole genome shotgun (WGS) entry which is preliminary data.</text>
</comment>
<gene>
    <name evidence="6" type="ORF">GORHZ_151_00090</name>
</gene>
<protein>
    <submittedName>
        <fullName evidence="6">Putative IclR family transcriptional regulator</fullName>
    </submittedName>
</protein>
<keyword evidence="1" id="KW-0805">Transcription regulation</keyword>
<dbReference type="Pfam" id="PF01614">
    <property type="entry name" value="IclR_C"/>
    <property type="match status" value="1"/>
</dbReference>
<sequence>MSPAGPSLSGRQPKAVQTALQVLEEIARGGAGITAKDISERLDIPSATVYRLLNLLVADEYVVRMPDLAGFALGPRTGALVDATLVPRVCAAARDVLAELRLSIRFGAHLYYFTNTSVRAADVDTEFPPTADEPTINRYLHASAVGKLLLAEKSELDEWVHFPLTALTGRTPTTRDALEQQLSAITRDGYATQVGELDPDRACVAVGVRSRSGVLVAALALSGTADRCELMGRQIPSLVDYAQRLGPFLA</sequence>
<dbReference type="PROSITE" id="PS51077">
    <property type="entry name" value="HTH_ICLR"/>
    <property type="match status" value="1"/>
</dbReference>
<dbReference type="Pfam" id="PF09339">
    <property type="entry name" value="HTH_IclR"/>
    <property type="match status" value="1"/>
</dbReference>
<dbReference type="STRING" id="1108045.GORHZ_151_00090"/>
<dbReference type="InterPro" id="IPR014757">
    <property type="entry name" value="Tscrpt_reg_IclR_C"/>
</dbReference>
<name>K6WI78_9ACTN</name>
<dbReference type="InterPro" id="IPR036388">
    <property type="entry name" value="WH-like_DNA-bd_sf"/>
</dbReference>